<dbReference type="PANTHER" id="PTHR33204:SF18">
    <property type="entry name" value="TRANSCRIPTIONAL REGULATORY PROTEIN"/>
    <property type="match status" value="1"/>
</dbReference>
<feature type="region of interest" description="Disordered" evidence="4">
    <location>
        <begin position="1"/>
        <end position="26"/>
    </location>
</feature>
<dbReference type="InterPro" id="IPR036388">
    <property type="entry name" value="WH-like_DNA-bd_sf"/>
</dbReference>
<keyword evidence="3" id="KW-0804">Transcription</keyword>
<comment type="caution">
    <text evidence="6">The sequence shown here is derived from an EMBL/GenBank/DDBJ whole genome shotgun (WGS) entry which is preliminary data.</text>
</comment>
<evidence type="ECO:0000256" key="4">
    <source>
        <dbReference type="SAM" id="MobiDB-lite"/>
    </source>
</evidence>
<dbReference type="SUPFAM" id="SSF46785">
    <property type="entry name" value="Winged helix' DNA-binding domain"/>
    <property type="match status" value="2"/>
</dbReference>
<evidence type="ECO:0000256" key="2">
    <source>
        <dbReference type="ARBA" id="ARBA00023125"/>
    </source>
</evidence>
<feature type="domain" description="HTH hxlR-type" evidence="5">
    <location>
        <begin position="25"/>
        <end position="126"/>
    </location>
</feature>
<accession>A0A1B8SEH3</accession>
<name>A0A1B8SEH3_9MYCO</name>
<gene>
    <name evidence="6" type="ORF">ACT18_13875</name>
</gene>
<organism evidence="6 7">
    <name type="scientific">Mycolicibacter kumamotonensis</name>
    <dbReference type="NCBI Taxonomy" id="354243"/>
    <lineage>
        <taxon>Bacteria</taxon>
        <taxon>Bacillati</taxon>
        <taxon>Actinomycetota</taxon>
        <taxon>Actinomycetes</taxon>
        <taxon>Mycobacteriales</taxon>
        <taxon>Mycobacteriaceae</taxon>
        <taxon>Mycolicibacter</taxon>
    </lineage>
</organism>
<evidence type="ECO:0000259" key="5">
    <source>
        <dbReference type="PROSITE" id="PS51118"/>
    </source>
</evidence>
<keyword evidence="1" id="KW-0805">Transcription regulation</keyword>
<reference evidence="6 7" key="1">
    <citation type="submission" date="2015-06" db="EMBL/GenBank/DDBJ databases">
        <title>Genome sequence of Mycobacterium kumamotonense strain Roo.</title>
        <authorList>
            <person name="Greninger A.L."/>
            <person name="Cunningham G."/>
            <person name="Miller S."/>
        </authorList>
    </citation>
    <scope>NUCLEOTIDE SEQUENCE [LARGE SCALE GENOMIC DNA]</scope>
    <source>
        <strain evidence="6 7">Roo</strain>
    </source>
</reference>
<dbReference type="EMBL" id="LFOE01000020">
    <property type="protein sequence ID" value="OBY31119.1"/>
    <property type="molecule type" value="Genomic_DNA"/>
</dbReference>
<dbReference type="Gene3D" id="1.10.10.10">
    <property type="entry name" value="Winged helix-like DNA-binding domain superfamily/Winged helix DNA-binding domain"/>
    <property type="match status" value="2"/>
</dbReference>
<dbReference type="PATRIC" id="fig|354243.3.peg.2868"/>
<dbReference type="STRING" id="354243.BST28_01155"/>
<evidence type="ECO:0000313" key="6">
    <source>
        <dbReference type="EMBL" id="OBY31119.1"/>
    </source>
</evidence>
<feature type="domain" description="HTH hxlR-type" evidence="5">
    <location>
        <begin position="190"/>
        <end position="288"/>
    </location>
</feature>
<evidence type="ECO:0000256" key="1">
    <source>
        <dbReference type="ARBA" id="ARBA00023015"/>
    </source>
</evidence>
<dbReference type="GO" id="GO:0003677">
    <property type="term" value="F:DNA binding"/>
    <property type="evidence" value="ECO:0007669"/>
    <property type="project" value="UniProtKB-KW"/>
</dbReference>
<dbReference type="PROSITE" id="PS51118">
    <property type="entry name" value="HTH_HXLR"/>
    <property type="match status" value="2"/>
</dbReference>
<dbReference type="InterPro" id="IPR002577">
    <property type="entry name" value="HTH_HxlR"/>
</dbReference>
<dbReference type="InterPro" id="IPR036390">
    <property type="entry name" value="WH_DNA-bd_sf"/>
</dbReference>
<dbReference type="Proteomes" id="UP000092668">
    <property type="component" value="Unassembled WGS sequence"/>
</dbReference>
<keyword evidence="7" id="KW-1185">Reference proteome</keyword>
<keyword evidence="2" id="KW-0238">DNA-binding</keyword>
<protein>
    <submittedName>
        <fullName evidence="6">HxlR family transcriptional regulator</fullName>
    </submittedName>
</protein>
<dbReference type="AlphaFoldDB" id="A0A1B8SEH3"/>
<dbReference type="OrthoDB" id="5183359at2"/>
<dbReference type="Pfam" id="PF01638">
    <property type="entry name" value="HxlR"/>
    <property type="match status" value="2"/>
</dbReference>
<dbReference type="PANTHER" id="PTHR33204">
    <property type="entry name" value="TRANSCRIPTIONAL REGULATOR, MARR FAMILY"/>
    <property type="match status" value="1"/>
</dbReference>
<proteinExistence type="predicted"/>
<evidence type="ECO:0000256" key="3">
    <source>
        <dbReference type="ARBA" id="ARBA00023163"/>
    </source>
</evidence>
<dbReference type="RefSeq" id="WP_065288477.1">
    <property type="nucleotide sequence ID" value="NZ_LFOE01000020.1"/>
</dbReference>
<evidence type="ECO:0000313" key="7">
    <source>
        <dbReference type="Proteomes" id="UP000092668"/>
    </source>
</evidence>
<sequence length="337" mass="37202">MSRRPPAGDPPSRSIDDPGPPFELEPGQTNAIGRMLALLGDEWTLLLVRESLLGATRFSDFAHLPISNAVLTARLQAMVRDGLLQRQIYQQQPLRAGYLATAQCRQLWAVLVSIWHWERTWVDDQVDALPAMHHRACDQDFAPALSCRHCRGVAEVTDIEARWGPSGTWQRSVPRATTRRRLRSGAADEAGLFPQTMAIFGSRWSAAIIGAAFMGTRRFGDFQTRLDAPAALIADRLKVFCQIGVLQAAAHPKRSDWSEYHLTPKGLAFYPVIATAIHWAQANYTGAEGPALQQTHLRCGHEFVPLLACDQCSTTLAANSIEVVPRRGEPIELGAAR</sequence>